<dbReference type="InterPro" id="IPR009003">
    <property type="entry name" value="Peptidase_S1_PA"/>
</dbReference>
<dbReference type="EMBL" id="AP021861">
    <property type="protein sequence ID" value="BBO33677.1"/>
    <property type="molecule type" value="Genomic_DNA"/>
</dbReference>
<protein>
    <recommendedName>
        <fullName evidence="6">Protease Do-like PDZ domain-containing protein</fullName>
    </recommendedName>
</protein>
<dbReference type="PANTHER" id="PTHR45980:SF9">
    <property type="entry name" value="PROTEASE DO-LIKE 10, MITOCHONDRIAL-RELATED"/>
    <property type="match status" value="1"/>
</dbReference>
<dbReference type="InterPro" id="IPR043504">
    <property type="entry name" value="Peptidase_S1_PA_chymotrypsin"/>
</dbReference>
<evidence type="ECO:0000313" key="7">
    <source>
        <dbReference type="EMBL" id="BBO33677.1"/>
    </source>
</evidence>
<dbReference type="InterPro" id="IPR036034">
    <property type="entry name" value="PDZ_sf"/>
</dbReference>
<evidence type="ECO:0000256" key="1">
    <source>
        <dbReference type="ARBA" id="ARBA00022670"/>
    </source>
</evidence>
<feature type="domain" description="Protease Do-like PDZ" evidence="6">
    <location>
        <begin position="399"/>
        <end position="540"/>
    </location>
</feature>
<evidence type="ECO:0000256" key="3">
    <source>
        <dbReference type="ARBA" id="ARBA00022825"/>
    </source>
</evidence>
<dbReference type="Pfam" id="PF13365">
    <property type="entry name" value="Trypsin_2"/>
    <property type="match status" value="1"/>
</dbReference>
<feature type="signal peptide" evidence="5">
    <location>
        <begin position="1"/>
        <end position="24"/>
    </location>
</feature>
<dbReference type="GO" id="GO:0004252">
    <property type="term" value="F:serine-type endopeptidase activity"/>
    <property type="evidence" value="ECO:0007669"/>
    <property type="project" value="InterPro"/>
</dbReference>
<dbReference type="Gene3D" id="2.40.10.10">
    <property type="entry name" value="Trypsin-like serine proteases"/>
    <property type="match status" value="2"/>
</dbReference>
<keyword evidence="3" id="KW-0720">Serine protease</keyword>
<dbReference type="InterPro" id="IPR046449">
    <property type="entry name" value="DEGP_PDZ_sf"/>
</dbReference>
<dbReference type="KEGG" id="lpav:PLANPX_3289"/>
<keyword evidence="5" id="KW-0732">Signal</keyword>
<keyword evidence="2" id="KW-0378">Hydrolase</keyword>
<keyword evidence="8" id="KW-1185">Reference proteome</keyword>
<evidence type="ECO:0000313" key="8">
    <source>
        <dbReference type="Proteomes" id="UP000326837"/>
    </source>
</evidence>
<dbReference type="Gene3D" id="3.20.190.20">
    <property type="match status" value="1"/>
</dbReference>
<name>A0A5K7XCD4_9BACT</name>
<evidence type="ECO:0000256" key="2">
    <source>
        <dbReference type="ARBA" id="ARBA00022801"/>
    </source>
</evidence>
<dbReference type="InterPro" id="IPR041517">
    <property type="entry name" value="DEGP_PDZ"/>
</dbReference>
<dbReference type="SUPFAM" id="SSF50494">
    <property type="entry name" value="Trypsin-like serine proteases"/>
    <property type="match status" value="1"/>
</dbReference>
<dbReference type="PRINTS" id="PR00834">
    <property type="entry name" value="PROTEASES2C"/>
</dbReference>
<accession>A0A5K7XCD4</accession>
<dbReference type="Pfam" id="PF17815">
    <property type="entry name" value="PDZ_3"/>
    <property type="match status" value="1"/>
</dbReference>
<dbReference type="Proteomes" id="UP000326837">
    <property type="component" value="Chromosome"/>
</dbReference>
<dbReference type="PANTHER" id="PTHR45980">
    <property type="match status" value="1"/>
</dbReference>
<dbReference type="InterPro" id="IPR001940">
    <property type="entry name" value="Peptidase_S1C"/>
</dbReference>
<dbReference type="GO" id="GO:0006508">
    <property type="term" value="P:proteolysis"/>
    <property type="evidence" value="ECO:0007669"/>
    <property type="project" value="UniProtKB-KW"/>
</dbReference>
<gene>
    <name evidence="7" type="ORF">PLANPX_3289</name>
</gene>
<dbReference type="RefSeq" id="WP_152099404.1">
    <property type="nucleotide sequence ID" value="NZ_AP021861.1"/>
</dbReference>
<organism evidence="7 8">
    <name type="scientific">Lacipirellula parvula</name>
    <dbReference type="NCBI Taxonomy" id="2650471"/>
    <lineage>
        <taxon>Bacteria</taxon>
        <taxon>Pseudomonadati</taxon>
        <taxon>Planctomycetota</taxon>
        <taxon>Planctomycetia</taxon>
        <taxon>Pirellulales</taxon>
        <taxon>Lacipirellulaceae</taxon>
        <taxon>Lacipirellula</taxon>
    </lineage>
</organism>
<evidence type="ECO:0000256" key="5">
    <source>
        <dbReference type="SAM" id="SignalP"/>
    </source>
</evidence>
<keyword evidence="1" id="KW-0645">Protease</keyword>
<feature type="chain" id="PRO_5024868310" description="Protease Do-like PDZ domain-containing protein" evidence="5">
    <location>
        <begin position="25"/>
        <end position="548"/>
    </location>
</feature>
<proteinExistence type="predicted"/>
<sequence length="548" mass="59689">MKLLRGCRWSLVLSLALLPSLLHGQEPASETPESPASLEGAVEAVKAAAEAVVDEAVNSAGEPAAEEPAAEQPAAEPDADAAIEAAVVKLNVTSRAPDFFRPWTKASPAKSSGSGVVIAGPRILTNAHVVLHASEVLVQLRQGGDQLRGKVTAIAPGIDLALVELVDPAGLGGITPLSLATDLPKLKSHISVYGYPQGGDDLSVTDGIVSRIEYASYNYGAWGTRVQVDAALNPGNSGGPAIQDGKIAGLVFSKIQEADNIGYLIPPEEIESFLKDAADGQYDGNPQMYDEYQTAENEALRTFLKMPSEVTGIVVTEPYRDADDYPLEPWDVITHIGPHAIDNQGYVEVREGLRLRFQYYIPRLANDGKVELTVFRDGKSQVVQVPVSPDRDYLVPILKDRYPEYFIYGPMVFEAASQEYVRGLGANGSGMLLWLNSPILERLYDPPAEPGEELVVIATRLFPHTIAKGYDNRLGVVKSVNGVAVKNLRHLGELLRDSTDEFLRFEMDDRNESLVFRRSEIEAATEEILTDEGIRYQASEKLRDIWED</sequence>
<evidence type="ECO:0000256" key="4">
    <source>
        <dbReference type="SAM" id="MobiDB-lite"/>
    </source>
</evidence>
<dbReference type="Gene3D" id="2.30.42.10">
    <property type="match status" value="1"/>
</dbReference>
<reference evidence="8" key="1">
    <citation type="submission" date="2019-10" db="EMBL/GenBank/DDBJ databases">
        <title>Lacipirellula parvula gen. nov., sp. nov., representing a lineage of planctomycetes widespread in freshwater anoxic habitats, and description of the family Lacipirellulaceae.</title>
        <authorList>
            <person name="Dedysh S.N."/>
            <person name="Kulichevskaya I.S."/>
            <person name="Beletsky A.V."/>
            <person name="Rakitin A.L."/>
            <person name="Mardanov A.V."/>
            <person name="Ivanova A.A."/>
            <person name="Saltykova V.X."/>
            <person name="Rijpstra W.I.C."/>
            <person name="Sinninghe Damste J.S."/>
            <person name="Ravin N.V."/>
        </authorList>
    </citation>
    <scope>NUCLEOTIDE SEQUENCE [LARGE SCALE GENOMIC DNA]</scope>
    <source>
        <strain evidence="8">PX69</strain>
    </source>
</reference>
<feature type="region of interest" description="Disordered" evidence="4">
    <location>
        <begin position="57"/>
        <end position="77"/>
    </location>
</feature>
<evidence type="ECO:0000259" key="6">
    <source>
        <dbReference type="Pfam" id="PF17815"/>
    </source>
</evidence>
<dbReference type="AlphaFoldDB" id="A0A5K7XCD4"/>